<reference evidence="1 2" key="1">
    <citation type="submission" date="2015-09" db="EMBL/GenBank/DDBJ databases">
        <authorList>
            <consortium name="Swine Surveillance"/>
        </authorList>
    </citation>
    <scope>NUCLEOTIDE SEQUENCE [LARGE SCALE GENOMIC DNA]</scope>
    <source>
        <strain evidence="1 2">CECT 8399</strain>
    </source>
</reference>
<dbReference type="Proteomes" id="UP000051326">
    <property type="component" value="Unassembled WGS sequence"/>
</dbReference>
<dbReference type="PANTHER" id="PTHR36529">
    <property type="entry name" value="SLL1095 PROTEIN"/>
    <property type="match status" value="1"/>
</dbReference>
<dbReference type="Pfam" id="PF09837">
    <property type="entry name" value="DUF2064"/>
    <property type="match status" value="1"/>
</dbReference>
<dbReference type="STRING" id="1396826.PHA8399_03657"/>
<dbReference type="EMBL" id="CYSR01000031">
    <property type="protein sequence ID" value="CUI01512.1"/>
    <property type="molecule type" value="Genomic_DNA"/>
</dbReference>
<protein>
    <submittedName>
        <fullName evidence="1">Transferase 1, rSAM/selenodomain-associated</fullName>
    </submittedName>
</protein>
<dbReference type="Gene3D" id="3.90.550.10">
    <property type="entry name" value="Spore Coat Polysaccharide Biosynthesis Protein SpsA, Chain A"/>
    <property type="match status" value="1"/>
</dbReference>
<organism evidence="1 2">
    <name type="scientific">Leisingera aquaemixtae</name>
    <dbReference type="NCBI Taxonomy" id="1396826"/>
    <lineage>
        <taxon>Bacteria</taxon>
        <taxon>Pseudomonadati</taxon>
        <taxon>Pseudomonadota</taxon>
        <taxon>Alphaproteobacteria</taxon>
        <taxon>Rhodobacterales</taxon>
        <taxon>Roseobacteraceae</taxon>
        <taxon>Leisingera</taxon>
    </lineage>
</organism>
<keyword evidence="1" id="KW-0808">Transferase</keyword>
<gene>
    <name evidence="1" type="ORF">PHA8399_03657</name>
</gene>
<proteinExistence type="predicted"/>
<dbReference type="InterPro" id="IPR018641">
    <property type="entry name" value="Trfase_1_rSAM/seldom-assoc"/>
</dbReference>
<dbReference type="InterPro" id="IPR029044">
    <property type="entry name" value="Nucleotide-diphossugar_trans"/>
</dbReference>
<dbReference type="AlphaFoldDB" id="A0A0P1HD02"/>
<accession>A0A0P1HD02</accession>
<sequence length="221" mass="24411">MNRTLIIMVKEPRPGRVKTRLGRDIGVIPATWWFRHQSDRLIRRLRDPRWQIVLAVAPDRAVNSRVWPADMPRLPQGSGDLGQRMKRMLTMPGQLAGQRPSRPPKGRALYALPARVGRSSGKRGGPVCLIGADIPGITRAHIARAFAALGDHDAVFGPADDGGYWLVGAKHPSRLPHGLFGNVRWSTEHALADTLRTLPGWRIALTDTLQDVDTAADLPRC</sequence>
<evidence type="ECO:0000313" key="2">
    <source>
        <dbReference type="Proteomes" id="UP000051326"/>
    </source>
</evidence>
<dbReference type="RefSeq" id="WP_058287510.1">
    <property type="nucleotide sequence ID" value="NZ_CYSR01000031.1"/>
</dbReference>
<evidence type="ECO:0000313" key="1">
    <source>
        <dbReference type="EMBL" id="CUI01512.1"/>
    </source>
</evidence>
<dbReference type="SUPFAM" id="SSF53448">
    <property type="entry name" value="Nucleotide-diphospho-sugar transferases"/>
    <property type="match status" value="1"/>
</dbReference>
<dbReference type="GO" id="GO:0016740">
    <property type="term" value="F:transferase activity"/>
    <property type="evidence" value="ECO:0007669"/>
    <property type="project" value="UniProtKB-KW"/>
</dbReference>
<name>A0A0P1HD02_9RHOB</name>
<dbReference type="PANTHER" id="PTHR36529:SF1">
    <property type="entry name" value="GLYCOSYLTRANSFERASE"/>
    <property type="match status" value="1"/>
</dbReference>